<dbReference type="Proteomes" id="UP001482620">
    <property type="component" value="Unassembled WGS sequence"/>
</dbReference>
<protein>
    <submittedName>
        <fullName evidence="1">Uncharacterized protein</fullName>
    </submittedName>
</protein>
<comment type="caution">
    <text evidence="1">The sequence shown here is derived from an EMBL/GenBank/DDBJ whole genome shotgun (WGS) entry which is preliminary data.</text>
</comment>
<reference evidence="1 2" key="1">
    <citation type="submission" date="2021-06" db="EMBL/GenBank/DDBJ databases">
        <authorList>
            <person name="Palmer J.M."/>
        </authorList>
    </citation>
    <scope>NUCLEOTIDE SEQUENCE [LARGE SCALE GENOMIC DNA]</scope>
    <source>
        <strain evidence="2">if_2019</strain>
        <tissue evidence="1">Muscle</tissue>
    </source>
</reference>
<organism evidence="1 2">
    <name type="scientific">Ilyodon furcidens</name>
    <name type="common">goldbreast splitfin</name>
    <dbReference type="NCBI Taxonomy" id="33524"/>
    <lineage>
        <taxon>Eukaryota</taxon>
        <taxon>Metazoa</taxon>
        <taxon>Chordata</taxon>
        <taxon>Craniata</taxon>
        <taxon>Vertebrata</taxon>
        <taxon>Euteleostomi</taxon>
        <taxon>Actinopterygii</taxon>
        <taxon>Neopterygii</taxon>
        <taxon>Teleostei</taxon>
        <taxon>Neoteleostei</taxon>
        <taxon>Acanthomorphata</taxon>
        <taxon>Ovalentaria</taxon>
        <taxon>Atherinomorphae</taxon>
        <taxon>Cyprinodontiformes</taxon>
        <taxon>Goodeidae</taxon>
        <taxon>Ilyodon</taxon>
    </lineage>
</organism>
<keyword evidence="2" id="KW-1185">Reference proteome</keyword>
<evidence type="ECO:0000313" key="1">
    <source>
        <dbReference type="EMBL" id="MEQ2244885.1"/>
    </source>
</evidence>
<sequence>WTSQKCVILTGATSAIMPLPGEREREEVAPGGPPPLFILAGPGSIRHLSAVLSCKASDEGRYSTLSFLPFSLNHLRFLYYSGLLANINQKIL</sequence>
<name>A0ABV0UID6_9TELE</name>
<gene>
    <name evidence="1" type="ORF">ILYODFUR_021767</name>
</gene>
<proteinExistence type="predicted"/>
<evidence type="ECO:0000313" key="2">
    <source>
        <dbReference type="Proteomes" id="UP001482620"/>
    </source>
</evidence>
<feature type="non-terminal residue" evidence="1">
    <location>
        <position position="1"/>
    </location>
</feature>
<accession>A0ABV0UID6</accession>
<dbReference type="EMBL" id="JAHRIQ010071863">
    <property type="protein sequence ID" value="MEQ2244885.1"/>
    <property type="molecule type" value="Genomic_DNA"/>
</dbReference>